<feature type="transmembrane region" description="Helical" evidence="2">
    <location>
        <begin position="135"/>
        <end position="152"/>
    </location>
</feature>
<evidence type="ECO:0000313" key="3">
    <source>
        <dbReference type="EMBL" id="EKG12869.1"/>
    </source>
</evidence>
<feature type="compositionally biased region" description="Basic residues" evidence="1">
    <location>
        <begin position="518"/>
        <end position="536"/>
    </location>
</feature>
<dbReference type="AlphaFoldDB" id="K2RRK4"/>
<name>K2RRK4_MACPH</name>
<keyword evidence="2" id="KW-0812">Transmembrane</keyword>
<comment type="caution">
    <text evidence="3">The sequence shown here is derived from an EMBL/GenBank/DDBJ whole genome shotgun (WGS) entry which is preliminary data.</text>
</comment>
<evidence type="ECO:0000313" key="4">
    <source>
        <dbReference type="Proteomes" id="UP000007129"/>
    </source>
</evidence>
<dbReference type="EMBL" id="AHHD01000424">
    <property type="protein sequence ID" value="EKG12869.1"/>
    <property type="molecule type" value="Genomic_DNA"/>
</dbReference>
<evidence type="ECO:0000256" key="1">
    <source>
        <dbReference type="SAM" id="MobiDB-lite"/>
    </source>
</evidence>
<gene>
    <name evidence="3" type="ORF">MPH_09968</name>
</gene>
<dbReference type="VEuPathDB" id="FungiDB:MPH_09968"/>
<evidence type="ECO:0000256" key="2">
    <source>
        <dbReference type="SAM" id="Phobius"/>
    </source>
</evidence>
<dbReference type="STRING" id="1126212.K2RRK4"/>
<dbReference type="Pfam" id="PF06516">
    <property type="entry name" value="NUP"/>
    <property type="match status" value="2"/>
</dbReference>
<proteinExistence type="predicted"/>
<dbReference type="PANTHER" id="PTHR38643:SF1">
    <property type="entry name" value="PURINE NUCLEOSIDE PERMEASE C285.05-RELATED"/>
    <property type="match status" value="1"/>
</dbReference>
<dbReference type="OrthoDB" id="2331083at2759"/>
<keyword evidence="2" id="KW-0472">Membrane</keyword>
<dbReference type="InterPro" id="IPR009486">
    <property type="entry name" value="Pur_nuclsid_perm"/>
</dbReference>
<accession>K2RRK4</accession>
<dbReference type="InParanoid" id="K2RRK4"/>
<dbReference type="GO" id="GO:0055085">
    <property type="term" value="P:transmembrane transport"/>
    <property type="evidence" value="ECO:0007669"/>
    <property type="project" value="InterPro"/>
</dbReference>
<dbReference type="Proteomes" id="UP000007129">
    <property type="component" value="Unassembled WGS sequence"/>
</dbReference>
<dbReference type="eggNOG" id="ENOG502QQPU">
    <property type="taxonomic scope" value="Eukaryota"/>
</dbReference>
<reference evidence="3 4" key="1">
    <citation type="journal article" date="2012" name="BMC Genomics">
        <title>Tools to kill: Genome of one of the most destructive plant pathogenic fungi Macrophomina phaseolina.</title>
        <authorList>
            <person name="Islam M.S."/>
            <person name="Haque M.S."/>
            <person name="Islam M.M."/>
            <person name="Emdad E.M."/>
            <person name="Halim A."/>
            <person name="Hossen Q.M.M."/>
            <person name="Hossain M.Z."/>
            <person name="Ahmed B."/>
            <person name="Rahim S."/>
            <person name="Rahman M.S."/>
            <person name="Alam M.M."/>
            <person name="Hou S."/>
            <person name="Wan X."/>
            <person name="Saito J.A."/>
            <person name="Alam M."/>
        </authorList>
    </citation>
    <scope>NUCLEOTIDE SEQUENCE [LARGE SCALE GENOMIC DNA]</scope>
    <source>
        <strain evidence="3 4">MS6</strain>
    </source>
</reference>
<feature type="region of interest" description="Disordered" evidence="1">
    <location>
        <begin position="500"/>
        <end position="536"/>
    </location>
</feature>
<dbReference type="HOGENOM" id="CLU_031475_0_1_1"/>
<dbReference type="GO" id="GO:0005783">
    <property type="term" value="C:endoplasmic reticulum"/>
    <property type="evidence" value="ECO:0007669"/>
    <property type="project" value="TreeGrafter"/>
</dbReference>
<keyword evidence="2" id="KW-1133">Transmembrane helix</keyword>
<organism evidence="3 4">
    <name type="scientific">Macrophomina phaseolina (strain MS6)</name>
    <name type="common">Charcoal rot fungus</name>
    <dbReference type="NCBI Taxonomy" id="1126212"/>
    <lineage>
        <taxon>Eukaryota</taxon>
        <taxon>Fungi</taxon>
        <taxon>Dikarya</taxon>
        <taxon>Ascomycota</taxon>
        <taxon>Pezizomycotina</taxon>
        <taxon>Dothideomycetes</taxon>
        <taxon>Dothideomycetes incertae sedis</taxon>
        <taxon>Botryosphaeriales</taxon>
        <taxon>Botryosphaeriaceae</taxon>
        <taxon>Macrophomina</taxon>
    </lineage>
</organism>
<protein>
    <submittedName>
        <fullName evidence="3">Purine nucleoside permease</fullName>
    </submittedName>
</protein>
<sequence length="536" mass="57697">MRLSTISTAVAAAFSSFSSASPAADRPSAAAIAARGGLVQVYHAELAPREASKIKPKVFIVSMFDPEAEVWWGIPEFDLLAKNVSVPGFSPLFPEAHCTSDGQVCQLVTGEGGKFKPPTYLLAISAFLYARWSCFLYRLGFALFFFLFFYLTKTLHFLTSLSGLSPLHTSLYMVAGSSDRGQEEAVGSCGRGTKSYQPRCDCWPTSSIGPPLPCSARYCEINAAVTLTALYTSGLFDLSETYFLVAGIAGISPEVGTLGSVTFARFAVQVALQYEFDYREVPQNWSTGYIPQGSYLPDEYPGELYGTEVFEVNTALRDLAMSFASTAALNDSEAAVAYRANYGAGLYAAGTQPPSVIACDTATSDVYWSGRLLGEAFANFTDVVTNGTGVYCTTQQEDNATLESLMRGAKAGVLDFSRIVIMRTASDFDRPYPGQAPLDNLLYADQGGFDPSIQNIYLAGVKVVEGILGGWNGTFKAGVKAENYVGDIFGTLGGEPDFGPGSDFDNGYTKRSVQGKTAQRKKKGVPRRRLALASRH</sequence>
<dbReference type="PANTHER" id="PTHR38643">
    <property type="entry name" value="PURINE NUCLEOSIDE PERMEASE C285.05-RELATED"/>
    <property type="match status" value="1"/>
</dbReference>